<dbReference type="OrthoDB" id="2365469at2"/>
<feature type="transmembrane region" description="Helical" evidence="1">
    <location>
        <begin position="9"/>
        <end position="31"/>
    </location>
</feature>
<reference evidence="2 3" key="1">
    <citation type="submission" date="2019-03" db="EMBL/GenBank/DDBJ databases">
        <title>Genomic Encyclopedia of Type Strains, Phase III (KMG-III): the genomes of soil and plant-associated and newly described type strains.</title>
        <authorList>
            <person name="Whitman W."/>
        </authorList>
    </citation>
    <scope>NUCLEOTIDE SEQUENCE [LARGE SCALE GENOMIC DNA]</scope>
    <source>
        <strain evidence="2 3">CECT 7972</strain>
    </source>
</reference>
<protein>
    <submittedName>
        <fullName evidence="2">Uncharacterized protein</fullName>
    </submittedName>
</protein>
<dbReference type="STRING" id="1265846.PROCOU_09756"/>
<organism evidence="2 3">
    <name type="scientific">Listeria rocourtiae</name>
    <dbReference type="NCBI Taxonomy" id="647910"/>
    <lineage>
        <taxon>Bacteria</taxon>
        <taxon>Bacillati</taxon>
        <taxon>Bacillota</taxon>
        <taxon>Bacilli</taxon>
        <taxon>Bacillales</taxon>
        <taxon>Listeriaceae</taxon>
        <taxon>Listeria</taxon>
    </lineage>
</organism>
<dbReference type="EMBL" id="SNZK01000009">
    <property type="protein sequence ID" value="TDR52193.1"/>
    <property type="molecule type" value="Genomic_DNA"/>
</dbReference>
<dbReference type="Proteomes" id="UP000295558">
    <property type="component" value="Unassembled WGS sequence"/>
</dbReference>
<evidence type="ECO:0000313" key="3">
    <source>
        <dbReference type="Proteomes" id="UP000295558"/>
    </source>
</evidence>
<evidence type="ECO:0000256" key="1">
    <source>
        <dbReference type="SAM" id="Phobius"/>
    </source>
</evidence>
<evidence type="ECO:0000313" key="2">
    <source>
        <dbReference type="EMBL" id="TDR52193.1"/>
    </source>
</evidence>
<name>A0A4R6ZIT8_9LIST</name>
<keyword evidence="1" id="KW-1133">Transmembrane helix</keyword>
<sequence>MKGNYLKVVLFALGIFIVWVLFFGIRLMGYVDSIQRFGLERTACGTDGCSVPTMWLDVVWVAVMFVGPLLGALAWLIIWHVRRK</sequence>
<keyword evidence="3" id="KW-1185">Reference proteome</keyword>
<comment type="caution">
    <text evidence="2">The sequence shown here is derived from an EMBL/GenBank/DDBJ whole genome shotgun (WGS) entry which is preliminary data.</text>
</comment>
<keyword evidence="1" id="KW-0812">Transmembrane</keyword>
<keyword evidence="1" id="KW-0472">Membrane</keyword>
<dbReference type="AlphaFoldDB" id="A0A4R6ZIT8"/>
<accession>A0A4R6ZIT8</accession>
<feature type="transmembrane region" description="Helical" evidence="1">
    <location>
        <begin position="58"/>
        <end position="79"/>
    </location>
</feature>
<gene>
    <name evidence="2" type="ORF">DFP96_10983</name>
</gene>
<proteinExistence type="predicted"/>
<dbReference type="RefSeq" id="WP_036071416.1">
    <property type="nucleotide sequence ID" value="NZ_JAASUO010000010.1"/>
</dbReference>